<accession>A0A517LPQ4</accession>
<evidence type="ECO:0000256" key="4">
    <source>
        <dbReference type="SAM" id="MobiDB-lite"/>
    </source>
</evidence>
<evidence type="ECO:0000313" key="5">
    <source>
        <dbReference type="EMBL" id="QDS77576.1"/>
    </source>
</evidence>
<name>A0A517LPQ4_9PEZI</name>
<dbReference type="Proteomes" id="UP000316270">
    <property type="component" value="Chromosome 18"/>
</dbReference>
<dbReference type="PANTHER" id="PTHR32266">
    <property type="entry name" value="NICOTIANAMINE SYNTHASE 3"/>
    <property type="match status" value="1"/>
</dbReference>
<feature type="region of interest" description="Disordered" evidence="4">
    <location>
        <begin position="1"/>
        <end position="26"/>
    </location>
</feature>
<dbReference type="InterPro" id="IPR029063">
    <property type="entry name" value="SAM-dependent_MTases_sf"/>
</dbReference>
<dbReference type="Pfam" id="PF03059">
    <property type="entry name" value="NAS"/>
    <property type="match status" value="1"/>
</dbReference>
<comment type="similarity">
    <text evidence="1">Belongs to the nicotianamine synthase (NAS)-like family.</text>
</comment>
<protein>
    <submittedName>
        <fullName evidence="5">Uncharacterized protein</fullName>
    </submittedName>
</protein>
<dbReference type="Gene3D" id="3.40.50.150">
    <property type="entry name" value="Vaccinia Virus protein VP39"/>
    <property type="match status" value="1"/>
</dbReference>
<evidence type="ECO:0000256" key="3">
    <source>
        <dbReference type="ARBA" id="ARBA00022691"/>
    </source>
</evidence>
<reference evidence="5 6" key="1">
    <citation type="submission" date="2019-07" db="EMBL/GenBank/DDBJ databases">
        <title>Finished genome of Venturia effusa.</title>
        <authorList>
            <person name="Young C.A."/>
            <person name="Cox M.P."/>
            <person name="Ganley A.R.D."/>
            <person name="David W.J."/>
        </authorList>
    </citation>
    <scope>NUCLEOTIDE SEQUENCE [LARGE SCALE GENOMIC DNA]</scope>
    <source>
        <strain evidence="6">albino</strain>
    </source>
</reference>
<dbReference type="GO" id="GO:0030418">
    <property type="term" value="P:nicotianamine biosynthetic process"/>
    <property type="evidence" value="ECO:0007669"/>
    <property type="project" value="InterPro"/>
</dbReference>
<proteinExistence type="inferred from homology"/>
<dbReference type="OrthoDB" id="1858069at2759"/>
<dbReference type="InterPro" id="IPR004298">
    <property type="entry name" value="Nicotian_synth"/>
</dbReference>
<keyword evidence="6" id="KW-1185">Reference proteome</keyword>
<evidence type="ECO:0000256" key="1">
    <source>
        <dbReference type="ARBA" id="ARBA00007009"/>
    </source>
</evidence>
<keyword evidence="3" id="KW-0949">S-adenosyl-L-methionine</keyword>
<dbReference type="GO" id="GO:0030410">
    <property type="term" value="F:nicotianamine synthase activity"/>
    <property type="evidence" value="ECO:0007669"/>
    <property type="project" value="InterPro"/>
</dbReference>
<organism evidence="5 6">
    <name type="scientific">Venturia effusa</name>
    <dbReference type="NCBI Taxonomy" id="50376"/>
    <lineage>
        <taxon>Eukaryota</taxon>
        <taxon>Fungi</taxon>
        <taxon>Dikarya</taxon>
        <taxon>Ascomycota</taxon>
        <taxon>Pezizomycotina</taxon>
        <taxon>Dothideomycetes</taxon>
        <taxon>Pleosporomycetidae</taxon>
        <taxon>Venturiales</taxon>
        <taxon>Venturiaceae</taxon>
        <taxon>Venturia</taxon>
    </lineage>
</organism>
<dbReference type="STRING" id="50376.A0A517LPQ4"/>
<dbReference type="AlphaFoldDB" id="A0A517LPQ4"/>
<gene>
    <name evidence="5" type="ORF">FKW77_001510</name>
</gene>
<evidence type="ECO:0000256" key="2">
    <source>
        <dbReference type="ARBA" id="ARBA00022679"/>
    </source>
</evidence>
<sequence>MTRSLDQTPPATPTSEKESSIIGNNGIHGAKSRDIREAGHLVEEILCIADDLALRKDLKPCSRVNDLFGQLVSTCIKPWNKTVVERVLGDGEIQSVMGRLREMCAEGEGELEKHWAERFLKELDEDFENGKGINEITRKEGLH</sequence>
<dbReference type="PROSITE" id="PS51142">
    <property type="entry name" value="NAS"/>
    <property type="match status" value="1"/>
</dbReference>
<evidence type="ECO:0000313" key="6">
    <source>
        <dbReference type="Proteomes" id="UP000316270"/>
    </source>
</evidence>
<dbReference type="PANTHER" id="PTHR32266:SF12">
    <property type="entry name" value="NICOTIANAMINE SYNTHASE 3"/>
    <property type="match status" value="1"/>
</dbReference>
<keyword evidence="2" id="KW-0808">Transferase</keyword>
<dbReference type="EMBL" id="CP042202">
    <property type="protein sequence ID" value="QDS77576.1"/>
    <property type="molecule type" value="Genomic_DNA"/>
</dbReference>